<evidence type="ECO:0000256" key="1">
    <source>
        <dbReference type="ARBA" id="ARBA00004907"/>
    </source>
</evidence>
<evidence type="ECO:0000256" key="5">
    <source>
        <dbReference type="ARBA" id="ARBA00022822"/>
    </source>
</evidence>
<dbReference type="PANTHER" id="PTHR43285:SF2">
    <property type="entry name" value="ANTHRANILATE PHOSPHORIBOSYLTRANSFERASE"/>
    <property type="match status" value="1"/>
</dbReference>
<evidence type="ECO:0000256" key="4">
    <source>
        <dbReference type="ARBA" id="ARBA00022679"/>
    </source>
</evidence>
<sequence>MSEAMIESLELLSRGQALTVDQAYRLMDAIMAGQASPAQIGGALMALRVRGETVEELTGFARAMRDHATPVAVRQHPLIDTCGTGGDRSFTFNVSTVSAFVVAGAGLHVAKHGNRSATSKSGSADLLEALGVELSSEPDRVADLIDEVGFGFLFAQHVHTSMRHAGPVRRELGVRTVFNLLGPLTNPCAPEYQLLGVFAAEWVRPIAEVLGQLGVRRAMVVHGHGGLDEVSLSGPTRFCLVEGTTVQEGELTPEDLGLSRYAPGSFVGGEPATNAIICQNILGNAAPGPHLDMVLANAGVALYVGGVVPSPKDGVALARQVIQEGKALHVLEQLVAASHLQQRRDA</sequence>
<dbReference type="RefSeq" id="WP_169098702.1">
    <property type="nucleotide sequence ID" value="NZ_JABBVZ010000022.1"/>
</dbReference>
<comment type="caution">
    <text evidence="12">The sequence shown here is derived from an EMBL/GenBank/DDBJ whole genome shotgun (WGS) entry which is preliminary data.</text>
</comment>
<dbReference type="SUPFAM" id="SSF47648">
    <property type="entry name" value="Nucleoside phosphorylase/phosphoribosyltransferase N-terminal domain"/>
    <property type="match status" value="1"/>
</dbReference>
<feature type="binding site" evidence="9">
    <location>
        <begin position="86"/>
        <end position="87"/>
    </location>
    <ligand>
        <name>5-phospho-alpha-D-ribose 1-diphosphate</name>
        <dbReference type="ChEBI" id="CHEBI:58017"/>
    </ligand>
</feature>
<comment type="subunit">
    <text evidence="9">Homodimer.</text>
</comment>
<reference evidence="12 13" key="1">
    <citation type="submission" date="2020-04" db="EMBL/GenBank/DDBJ databases">
        <authorList>
            <person name="Zhang R."/>
            <person name="Schippers A."/>
        </authorList>
    </citation>
    <scope>NUCLEOTIDE SEQUENCE [LARGE SCALE GENOMIC DNA]</scope>
    <source>
        <strain evidence="12 13">DSM 109850</strain>
    </source>
</reference>
<feature type="binding site" evidence="9">
    <location>
        <position position="169"/>
    </location>
    <ligand>
        <name>anthranilate</name>
        <dbReference type="ChEBI" id="CHEBI:16567"/>
        <label>2</label>
    </ligand>
</feature>
<dbReference type="Proteomes" id="UP000533476">
    <property type="component" value="Unassembled WGS sequence"/>
</dbReference>
<dbReference type="InterPro" id="IPR035902">
    <property type="entry name" value="Nuc_phospho_transferase"/>
</dbReference>
<dbReference type="AlphaFoldDB" id="A0A7Y0L337"/>
<dbReference type="Gene3D" id="3.40.1030.10">
    <property type="entry name" value="Nucleoside phosphorylase/phosphoribosyltransferase catalytic domain"/>
    <property type="match status" value="1"/>
</dbReference>
<evidence type="ECO:0000313" key="12">
    <source>
        <dbReference type="EMBL" id="NMP22418.1"/>
    </source>
</evidence>
<comment type="pathway">
    <text evidence="1 9">Amino-acid biosynthesis; L-tryptophan biosynthesis; L-tryptophan from chorismate: step 2/5.</text>
</comment>
<keyword evidence="4 9" id="KW-0808">Transferase</keyword>
<dbReference type="FunFam" id="3.40.1030.10:FF:000002">
    <property type="entry name" value="Anthranilate phosphoribosyltransferase"/>
    <property type="match status" value="1"/>
</dbReference>
<comment type="caution">
    <text evidence="9">Lacks conserved residue(s) required for the propagation of feature annotation.</text>
</comment>
<name>A0A7Y0L337_9FIRM</name>
<evidence type="ECO:0000256" key="9">
    <source>
        <dbReference type="HAMAP-Rule" id="MF_00211"/>
    </source>
</evidence>
<feature type="binding site" evidence="9">
    <location>
        <position position="83"/>
    </location>
    <ligand>
        <name>5-phospho-alpha-D-ribose 1-diphosphate</name>
        <dbReference type="ChEBI" id="CHEBI:58017"/>
    </ligand>
</feature>
<dbReference type="UniPathway" id="UPA00035">
    <property type="reaction ID" value="UER00041"/>
</dbReference>
<dbReference type="Gene3D" id="1.20.970.10">
    <property type="entry name" value="Transferase, Pyrimidine Nucleoside Phosphorylase, Chain C"/>
    <property type="match status" value="1"/>
</dbReference>
<evidence type="ECO:0000259" key="11">
    <source>
        <dbReference type="Pfam" id="PF02885"/>
    </source>
</evidence>
<evidence type="ECO:0000259" key="10">
    <source>
        <dbReference type="Pfam" id="PF00591"/>
    </source>
</evidence>
<dbReference type="GO" id="GO:0005829">
    <property type="term" value="C:cytosol"/>
    <property type="evidence" value="ECO:0007669"/>
    <property type="project" value="TreeGrafter"/>
</dbReference>
<evidence type="ECO:0000256" key="3">
    <source>
        <dbReference type="ARBA" id="ARBA00022676"/>
    </source>
</evidence>
<dbReference type="Pfam" id="PF02885">
    <property type="entry name" value="Glycos_trans_3N"/>
    <property type="match status" value="1"/>
</dbReference>
<dbReference type="NCBIfam" id="TIGR01245">
    <property type="entry name" value="trpD"/>
    <property type="match status" value="1"/>
</dbReference>
<comment type="similarity">
    <text evidence="9">Belongs to the anthranilate phosphoribosyltransferase family.</text>
</comment>
<feature type="binding site" evidence="9">
    <location>
        <position position="95"/>
    </location>
    <ligand>
        <name>Mg(2+)</name>
        <dbReference type="ChEBI" id="CHEBI:18420"/>
        <label>1</label>
    </ligand>
</feature>
<proteinExistence type="inferred from homology"/>
<feature type="binding site" evidence="9">
    <location>
        <position position="83"/>
    </location>
    <ligand>
        <name>anthranilate</name>
        <dbReference type="ChEBI" id="CHEBI:16567"/>
        <label>1</label>
    </ligand>
</feature>
<feature type="binding site" evidence="9">
    <location>
        <position position="123"/>
    </location>
    <ligand>
        <name>5-phospho-alpha-D-ribose 1-diphosphate</name>
        <dbReference type="ChEBI" id="CHEBI:58017"/>
    </ligand>
</feature>
<dbReference type="InterPro" id="IPR036320">
    <property type="entry name" value="Glycosyl_Trfase_fam3_N_dom_sf"/>
</dbReference>
<keyword evidence="13" id="KW-1185">Reference proteome</keyword>
<dbReference type="EMBL" id="JABBVZ010000022">
    <property type="protein sequence ID" value="NMP22418.1"/>
    <property type="molecule type" value="Genomic_DNA"/>
</dbReference>
<feature type="binding site" evidence="9">
    <location>
        <position position="229"/>
    </location>
    <ligand>
        <name>Mg(2+)</name>
        <dbReference type="ChEBI" id="CHEBI:18420"/>
        <label>2</label>
    </ligand>
</feature>
<dbReference type="InterPro" id="IPR017459">
    <property type="entry name" value="Glycosyl_Trfase_fam3_N_dom"/>
</dbReference>
<feature type="binding site" evidence="9">
    <location>
        <begin position="93"/>
        <end position="96"/>
    </location>
    <ligand>
        <name>5-phospho-alpha-D-ribose 1-diphosphate</name>
        <dbReference type="ChEBI" id="CHEBI:58017"/>
    </ligand>
</feature>
<protein>
    <recommendedName>
        <fullName evidence="9">Anthranilate phosphoribosyltransferase</fullName>
        <ecNumber evidence="9">2.4.2.18</ecNumber>
    </recommendedName>
</protein>
<dbReference type="GO" id="GO:0000287">
    <property type="term" value="F:magnesium ion binding"/>
    <property type="evidence" value="ECO:0007669"/>
    <property type="project" value="UniProtKB-UniRule"/>
</dbReference>
<keyword evidence="9" id="KW-0479">Metal-binding</keyword>
<dbReference type="Pfam" id="PF00591">
    <property type="entry name" value="Glycos_transf_3"/>
    <property type="match status" value="1"/>
</dbReference>
<comment type="catalytic activity">
    <reaction evidence="7 9">
        <text>N-(5-phospho-beta-D-ribosyl)anthranilate + diphosphate = 5-phospho-alpha-D-ribose 1-diphosphate + anthranilate</text>
        <dbReference type="Rhea" id="RHEA:11768"/>
        <dbReference type="ChEBI" id="CHEBI:16567"/>
        <dbReference type="ChEBI" id="CHEBI:18277"/>
        <dbReference type="ChEBI" id="CHEBI:33019"/>
        <dbReference type="ChEBI" id="CHEBI:58017"/>
        <dbReference type="EC" id="2.4.2.18"/>
    </reaction>
</comment>
<dbReference type="GO" id="GO:0000162">
    <property type="term" value="P:L-tryptophan biosynthetic process"/>
    <property type="evidence" value="ECO:0007669"/>
    <property type="project" value="UniProtKB-UniRule"/>
</dbReference>
<evidence type="ECO:0000256" key="2">
    <source>
        <dbReference type="ARBA" id="ARBA00022605"/>
    </source>
</evidence>
<feature type="domain" description="Glycosyl transferase family 3" evidence="10">
    <location>
        <begin position="76"/>
        <end position="328"/>
    </location>
</feature>
<evidence type="ECO:0000313" key="13">
    <source>
        <dbReference type="Proteomes" id="UP000533476"/>
    </source>
</evidence>
<accession>A0A7Y0L337</accession>
<feature type="binding site" evidence="9">
    <location>
        <position position="229"/>
    </location>
    <ligand>
        <name>Mg(2+)</name>
        <dbReference type="ChEBI" id="CHEBI:18420"/>
        <label>1</label>
    </ligand>
</feature>
<keyword evidence="6 9" id="KW-0057">Aromatic amino acid biosynthesis</keyword>
<organism evidence="12 13">
    <name type="scientific">Sulfobacillus harzensis</name>
    <dbReference type="NCBI Taxonomy" id="2729629"/>
    <lineage>
        <taxon>Bacteria</taxon>
        <taxon>Bacillati</taxon>
        <taxon>Bacillota</taxon>
        <taxon>Clostridia</taxon>
        <taxon>Eubacteriales</taxon>
        <taxon>Clostridiales Family XVII. Incertae Sedis</taxon>
        <taxon>Sulfobacillus</taxon>
    </lineage>
</organism>
<feature type="binding site" evidence="9">
    <location>
        <position position="91"/>
    </location>
    <ligand>
        <name>5-phospho-alpha-D-ribose 1-diphosphate</name>
        <dbReference type="ChEBI" id="CHEBI:58017"/>
    </ligand>
</feature>
<comment type="similarity">
    <text evidence="8">In the C-terminal section; belongs to the anthranilate phosphoribosyltransferase family.</text>
</comment>
<dbReference type="InterPro" id="IPR000312">
    <property type="entry name" value="Glycosyl_Trfase_fam3"/>
</dbReference>
<dbReference type="EC" id="2.4.2.18" evidence="9"/>
<feature type="binding site" evidence="9">
    <location>
        <position position="228"/>
    </location>
    <ligand>
        <name>Mg(2+)</name>
        <dbReference type="ChEBI" id="CHEBI:18420"/>
        <label>2</label>
    </ligand>
</feature>
<dbReference type="SUPFAM" id="SSF52418">
    <property type="entry name" value="Nucleoside phosphorylase/phosphoribosyltransferase catalytic domain"/>
    <property type="match status" value="1"/>
</dbReference>
<keyword evidence="5 9" id="KW-0822">Tryptophan biosynthesis</keyword>
<feature type="binding site" evidence="9">
    <location>
        <begin position="111"/>
        <end position="119"/>
    </location>
    <ligand>
        <name>5-phospho-alpha-D-ribose 1-diphosphate</name>
        <dbReference type="ChEBI" id="CHEBI:58017"/>
    </ligand>
</feature>
<evidence type="ECO:0000256" key="7">
    <source>
        <dbReference type="ARBA" id="ARBA00052328"/>
    </source>
</evidence>
<comment type="function">
    <text evidence="9">Catalyzes the transfer of the phosphoribosyl group of 5-phosphorylribose-1-pyrophosphate (PRPP) to anthranilate to yield N-(5'-phosphoribosyl)-anthranilate (PRA).</text>
</comment>
<dbReference type="HAMAP" id="MF_00211">
    <property type="entry name" value="TrpD"/>
    <property type="match status" value="1"/>
</dbReference>
<evidence type="ECO:0000256" key="6">
    <source>
        <dbReference type="ARBA" id="ARBA00023141"/>
    </source>
</evidence>
<keyword evidence="3 9" id="KW-0328">Glycosyltransferase</keyword>
<dbReference type="PANTHER" id="PTHR43285">
    <property type="entry name" value="ANTHRANILATE PHOSPHORIBOSYLTRANSFERASE"/>
    <property type="match status" value="1"/>
</dbReference>
<keyword evidence="9" id="KW-0460">Magnesium</keyword>
<gene>
    <name evidence="9 12" type="primary">trpD</name>
    <name evidence="12" type="ORF">HIJ39_08645</name>
</gene>
<dbReference type="InterPro" id="IPR005940">
    <property type="entry name" value="Anthranilate_Pribosyl_Tfrase"/>
</dbReference>
<comment type="cofactor">
    <cofactor evidence="9">
        <name>Mg(2+)</name>
        <dbReference type="ChEBI" id="CHEBI:18420"/>
    </cofactor>
    <text evidence="9">Binds 2 magnesium ions per monomer.</text>
</comment>
<keyword evidence="2 9" id="KW-0028">Amino-acid biosynthesis</keyword>
<feature type="binding site" evidence="9">
    <location>
        <position position="114"/>
    </location>
    <ligand>
        <name>anthranilate</name>
        <dbReference type="ChEBI" id="CHEBI:16567"/>
        <label>1</label>
    </ligand>
</feature>
<dbReference type="GO" id="GO:0004048">
    <property type="term" value="F:anthranilate phosphoribosyltransferase activity"/>
    <property type="evidence" value="ECO:0007669"/>
    <property type="project" value="UniProtKB-UniRule"/>
</dbReference>
<evidence type="ECO:0000256" key="8">
    <source>
        <dbReference type="ARBA" id="ARBA00061188"/>
    </source>
</evidence>
<feature type="domain" description="Glycosyl transferase family 3 N-terminal" evidence="11">
    <location>
        <begin position="9"/>
        <end position="68"/>
    </location>
</feature>